<dbReference type="Proteomes" id="UP001341245">
    <property type="component" value="Unassembled WGS sequence"/>
</dbReference>
<feature type="transmembrane region" description="Helical" evidence="2">
    <location>
        <begin position="1041"/>
        <end position="1060"/>
    </location>
</feature>
<feature type="transmembrane region" description="Helical" evidence="2">
    <location>
        <begin position="1294"/>
        <end position="1315"/>
    </location>
</feature>
<reference evidence="3 4" key="1">
    <citation type="submission" date="2023-11" db="EMBL/GenBank/DDBJ databases">
        <title>Draft genome sequence and annotation of the polyextremotolerant black yeast-like fungus Aureobasidium pullulans NRRL 62042.</title>
        <authorList>
            <person name="Dielentheis-Frenken M.R.E."/>
            <person name="Wibberg D."/>
            <person name="Blank L.M."/>
            <person name="Tiso T."/>
        </authorList>
    </citation>
    <scope>NUCLEOTIDE SEQUENCE [LARGE SCALE GENOMIC DNA]</scope>
    <source>
        <strain evidence="3 4">NRRL 62042</strain>
    </source>
</reference>
<dbReference type="PANTHER" id="PTHR35040:SF9">
    <property type="entry name" value="4-LIKE CELL SURFACE PROTEIN, PUTATIVE (AFU_ORTHOLOGUE AFUA_4G14080)-RELATED"/>
    <property type="match status" value="1"/>
</dbReference>
<comment type="caution">
    <text evidence="3">The sequence shown here is derived from an EMBL/GenBank/DDBJ whole genome shotgun (WGS) entry which is preliminary data.</text>
</comment>
<keyword evidence="4" id="KW-1185">Reference proteome</keyword>
<gene>
    <name evidence="3" type="ORF">QM012_003263</name>
</gene>
<evidence type="ECO:0008006" key="5">
    <source>
        <dbReference type="Google" id="ProtNLM"/>
    </source>
</evidence>
<feature type="transmembrane region" description="Helical" evidence="2">
    <location>
        <begin position="929"/>
        <end position="949"/>
    </location>
</feature>
<organism evidence="3 4">
    <name type="scientific">Aureobasidium pullulans</name>
    <name type="common">Black yeast</name>
    <name type="synonym">Pullularia pullulans</name>
    <dbReference type="NCBI Taxonomy" id="5580"/>
    <lineage>
        <taxon>Eukaryota</taxon>
        <taxon>Fungi</taxon>
        <taxon>Dikarya</taxon>
        <taxon>Ascomycota</taxon>
        <taxon>Pezizomycotina</taxon>
        <taxon>Dothideomycetes</taxon>
        <taxon>Dothideomycetidae</taxon>
        <taxon>Dothideales</taxon>
        <taxon>Saccotheciaceae</taxon>
        <taxon>Aureobasidium</taxon>
    </lineage>
</organism>
<feature type="compositionally biased region" description="Basic and acidic residues" evidence="1">
    <location>
        <begin position="1478"/>
        <end position="1488"/>
    </location>
</feature>
<dbReference type="InterPro" id="IPR021986">
    <property type="entry name" value="Spherulin4"/>
</dbReference>
<feature type="transmembrane region" description="Helical" evidence="2">
    <location>
        <begin position="38"/>
        <end position="61"/>
    </location>
</feature>
<feature type="transmembrane region" description="Helical" evidence="2">
    <location>
        <begin position="969"/>
        <end position="997"/>
    </location>
</feature>
<dbReference type="Gene3D" id="3.40.50.2000">
    <property type="entry name" value="Glycogen Phosphorylase B"/>
    <property type="match status" value="1"/>
</dbReference>
<feature type="compositionally biased region" description="Polar residues" evidence="1">
    <location>
        <begin position="200"/>
        <end position="210"/>
    </location>
</feature>
<name>A0ABR0TB04_AURPU</name>
<protein>
    <recommendedName>
        <fullName evidence="5">Glycosyl transferase family 1 domain-containing protein</fullName>
    </recommendedName>
</protein>
<dbReference type="Pfam" id="PF13692">
    <property type="entry name" value="Glyco_trans_1_4"/>
    <property type="match status" value="1"/>
</dbReference>
<feature type="region of interest" description="Disordered" evidence="1">
    <location>
        <begin position="152"/>
        <end position="218"/>
    </location>
</feature>
<accession>A0ABR0TB04</accession>
<keyword evidence="2" id="KW-0812">Transmembrane</keyword>
<feature type="transmembrane region" description="Helical" evidence="2">
    <location>
        <begin position="1383"/>
        <end position="1399"/>
    </location>
</feature>
<feature type="transmembrane region" description="Helical" evidence="2">
    <location>
        <begin position="1072"/>
        <end position="1090"/>
    </location>
</feature>
<dbReference type="SUPFAM" id="SSF53756">
    <property type="entry name" value="UDP-Glycosyltransferase/glycogen phosphorylase"/>
    <property type="match status" value="1"/>
</dbReference>
<sequence>MASFFQPALTGPSVDINNGTKFLINWNATLKGSQLTLYWYQILVISLGCTSLVLGLSSFIIQYIRKKRRLKEHPLPSSLKRLLQLSRAWTQPKGPSQSTKRDTSITSEKALPEAVFSSPRLSLVKTFCVSEHEIPVQRFQSSFDLHVIGLTGERQADPTQKQQVPESIDPARSRDEPSTPSAHGVEESVVSSRYSTRYSLGSTAPNTAQDSAHPPRLSAEMQPETQAPTIFYGALKPTLGLANETPTHKAASINNLRLKQRLQGVVISYSRDDSAENINTLLMALRKQHVSVILKGDPDLEIVNSISFTLIDGFMIQNACIYTDGQRRDFFRAVQVRDCIARCKRQMKHRPEFFMGFLEVWTTRPSAATLRRAFKLADFFGAVIQAQATSQHNTRTKMSLSGFDWLKRPEIVYLQKCWSQTLVAMNDSSAEVDTTFFDTRKLSEVLGPAENLLALAPLPPDLLSVQNERLEDVSCPSHVSDALRRDSIWDMTSCGAPLCERGCHNLRDEITQEHYERILQAQRRLKELHMLHVYADIEIMAMSKVLSTALTNSAYPNLLQKLLDQLTKGRVRIYKGLDSGYSLPDDGGHMIGLSDESLEEGHTVIDIYVSLKNAHDVATIWHVFLAHHGIRRLQRYEEELLFFPNMQLPKSLHLELKQCTEAELLSIIQQTRLSKTDHAIHRAIIETCVSALLEDSRSNRWKEVHSRACLDGSLSMRTLIKMRLEQFAKQGARQLPGLNNLVELSELLERKLQDALFATDRLTLDQLSAPLIDAYNAIGTIRSSGSKLDLYGLIYFCILRRLAFEDVYLETTDRCPLFLQQRDQAGVFSELWVLGSQCEIYFGIQPRALGEITYDKYHDYLSLHPPPLASWDGRDVFTAYSNTEARIKLEGHEVMTGSGSPVDLPGQAPGFRLDEPESTKHLTEAASTFGALAIFCFPAVIDVLLLTFVGRGFYLTAFMDYRAIAMADYAILTALIMTSGITGWVGSTGGFYLYSFAFDNMSYFIVQRFSAAFILTTIVALCGFFAFGAQVSWFDGFIFSIYLYALTTFLNLLGMLATMHRLGCPLTSGRTAMWRCIPILFISPILTSFVNGHDLLIYLLIIYTFVIVLLISFRNLLHEWTTWLSKVPSVKEKDLMTWYNSKMKKEQESASGGDSQEISARARLALRLAVHEFRNRGLFRQMCSSETDIDPFVKKMGIGHPYALWLLEKEAGGAELPAIYTTTWFVQLELAFANQRQLTRGLKEHSQFITFRYSRYDLGQNVGLFLAALMDRWIDLVMSARRPEIVTYFDDRARYGICFGLLYFLFGAVAVDLVLQKYWPLTVELPDRKIASLDVYAEVRVDQQRILNKHYRNALAELFTYLTIDFGVMTILLWAFVIDHRSIILYFLYISGYTGVCLFQNPRAHVVAVLICCAVGFVVGCILRAAPSTVDLFYDFVIGLNITSVSAAIITFLLTGYFSSPSTRLDESKGNADITGGRTDKGRSTRAKEQPTSWTILSNTRGDTLCKLSHNAHRQILQHLCVDIDVNLQWTKLPDDIQDLVIARVLGESGHTTAAARTWLAAESKSIQESDAKLERCLTDYESKKSAVSNDSDNAFKIAGSYREPELTSVLGREVGVTSNLKHFVTIFCLTLYETVRWTALISGGAPDANRELWFALRSNSLRKPLLWTLLKVWKACWFIKNFLTYLFLILGKPSLSSFLEMKDRGLPRKLHGNVITVDTPFFKVTGFLSRDVAGNLVVPIFDGIHEKLPGSQSLRALAIYDQAYRVVRHETKPGEIKIKSISSFEYQNKEWRRWPTKKFTKEANGHEIESVYDKHGRVVSGKLFRGDAEFSFEFLYKKRPKGNTEILRATYTQENAEGTPPVISVYWSVQPRSGSGKVNNWTPSDKIRRVRAVLDGQTYEIDWMYKHARDPDIETTLTDENGSVLTNVAAPAAILKDEFGLLKKPKDLSFDHVDLLVYHPVRWLERFPKHGAEVSKPASWFMSLMPFGYSENKKVVYRKLPTSVLRTALWTFWAEPPYLDAVSACFLDEMILRKEPLLKIYWSLRDAGKLLEAAHFLDENLDLIISAIEPSAEASQTCPLLIKVSDLFVMGLGKDANQVTARPEDAYHDTPTRTSVIFSDNGCWPDNPGGVSNCRRDLVNGHTTIRGHCLAESANDFGIPRYQIEQNINSLKILPLWGLDGKTPYHGVLDNLLQTQIDERISETRVEEDIKDIFIPLLTSFVKGARMRHYTRSDLVTFSNVILQMNRYFEKCDFNKTWNHDAVWDAWIQAWLTDYQDPNISNPRDCFEIEQASLGDFKTALGLYVCYFFIYSVELPAECPTVFQSTHHGISSLYGMLLKYRRGTTWGIWDHAILWRETCLNISPAQCLLPIPVQSMLLAGIKLACHLAYTHVDIVLPCTSVFNPDWEIDLGTDQGLRGSKKLFARKIDPIVNGIGNMDAFQPVTETRSKLPTCVMLSNVQFIKDVKNAVLAADVIVNKYGFTDYRLVVYGAQDRQPSYALETTTLINTRNLNGKVTLAGFGSPKEVLKDAWLFMNSSLSEGLPLAIGEAALSGIPIVATEVGATALVLTDPDDPTRRYGEVVPPNDPEALARAQLSILGMLGPWADYTTDKIKPPPLPDFFKPEDVAWIVARMYDKADDRRALGLRLRDVVLRSFHGQRYLREHEQMYWIQRFWAETRRSAHKLSRHPPANASFGESNIFEYDDAGDTGEDAKARWQDFQVDQLKADSHPAPRTWQPLYDALNNNPSVTFNIIINPNNGPGGSSPDSNYIANISVINSYNNSNMLGYVHTSYGNRSLSDISSDIDTYQSWSTYTNSNITLGGIFVDESPTSMDYYNYMQSIYSKVKSTMSNGNLVWTNPGVPVDSSFYSIADMINAYENTYDNWMNHGGNSSIPQAVRNQSTVMLHSYPSGTHTMASDVDELVDGGYYAGLLIVNSQYSKFDSMWPTFTSEVGQSNANVKC</sequence>
<evidence type="ECO:0000313" key="3">
    <source>
        <dbReference type="EMBL" id="KAK6001180.1"/>
    </source>
</evidence>
<evidence type="ECO:0000313" key="4">
    <source>
        <dbReference type="Proteomes" id="UP001341245"/>
    </source>
</evidence>
<keyword evidence="2" id="KW-1133">Transmembrane helix</keyword>
<proteinExistence type="predicted"/>
<feature type="transmembrane region" description="Helical" evidence="2">
    <location>
        <begin position="1406"/>
        <end position="1426"/>
    </location>
</feature>
<dbReference type="Pfam" id="PF12138">
    <property type="entry name" value="Spherulin4"/>
    <property type="match status" value="1"/>
</dbReference>
<keyword evidence="2" id="KW-0472">Membrane</keyword>
<feature type="transmembrane region" description="Helical" evidence="2">
    <location>
        <begin position="1432"/>
        <end position="1454"/>
    </location>
</feature>
<feature type="compositionally biased region" description="Low complexity" evidence="1">
    <location>
        <begin position="187"/>
        <end position="199"/>
    </location>
</feature>
<feature type="region of interest" description="Disordered" evidence="1">
    <location>
        <begin position="1468"/>
        <end position="1488"/>
    </location>
</feature>
<evidence type="ECO:0000256" key="2">
    <source>
        <dbReference type="SAM" id="Phobius"/>
    </source>
</evidence>
<feature type="transmembrane region" description="Helical" evidence="2">
    <location>
        <begin position="1096"/>
        <end position="1117"/>
    </location>
</feature>
<evidence type="ECO:0000256" key="1">
    <source>
        <dbReference type="SAM" id="MobiDB-lite"/>
    </source>
</evidence>
<feature type="transmembrane region" description="Helical" evidence="2">
    <location>
        <begin position="1358"/>
        <end position="1377"/>
    </location>
</feature>
<dbReference type="EMBL" id="JASGXD010000015">
    <property type="protein sequence ID" value="KAK6001180.1"/>
    <property type="molecule type" value="Genomic_DNA"/>
</dbReference>
<feature type="transmembrane region" description="Helical" evidence="2">
    <location>
        <begin position="1009"/>
        <end position="1029"/>
    </location>
</feature>
<dbReference type="PANTHER" id="PTHR35040">
    <property type="match status" value="1"/>
</dbReference>